<keyword evidence="7" id="KW-0406">Ion transport</keyword>
<dbReference type="EMBL" id="SPVF01000145">
    <property type="protein sequence ID" value="TFW19569.1"/>
    <property type="molecule type" value="Genomic_DNA"/>
</dbReference>
<accession>A0A4Y9SGZ6</accession>
<comment type="caution">
    <text evidence="13">The sequence shown here is derived from an EMBL/GenBank/DDBJ whole genome shotgun (WGS) entry which is preliminary data.</text>
</comment>
<dbReference type="PANTHER" id="PTHR34501:SF9">
    <property type="entry name" value="MAJOR OUTER MEMBRANE PROTEIN P.IA"/>
    <property type="match status" value="1"/>
</dbReference>
<dbReference type="GO" id="GO:0015288">
    <property type="term" value="F:porin activity"/>
    <property type="evidence" value="ECO:0007669"/>
    <property type="project" value="UniProtKB-KW"/>
</dbReference>
<sequence length="344" mass="37012">MAQVKKQLLAVLVLSTLGGLAQAQSSVVVYGTIDAAVAKITDKTTQVAKRDANKLGFKGTEDLGSGLKALFQLEMRYEPDTGTNESNSRPLFQGQSRVGLQGDFGMVRIGRGVTAFQDAKDAFDPYHGVSGTPGLKGDIEVAGYTSQPLDPAGSSNDRFNNAIWYNSPVVNGFQFNATVATKEANNGPAVVGRGTAAAPQYPANGEASAIPMSYAVTYKQDMFAVMGAWERNAIETKVWFVGASVNPMKELKLMATYAHQNQDHTKVSNNETKAWLLGANYTMGASKVLVGYGQKKPDGAVTTKQWSLGYEYALSKRTFLYADASDKRAATSVKYYGLGVHHEF</sequence>
<name>A0A4Y9SGZ6_9BURK</name>
<comment type="subcellular location">
    <subcellularLocation>
        <location evidence="1">Cell outer membrane</location>
        <topology evidence="1">Multi-pass membrane protein</topology>
    </subcellularLocation>
</comment>
<keyword evidence="3" id="KW-0813">Transport</keyword>
<evidence type="ECO:0000256" key="1">
    <source>
        <dbReference type="ARBA" id="ARBA00004571"/>
    </source>
</evidence>
<evidence type="ECO:0000256" key="3">
    <source>
        <dbReference type="ARBA" id="ARBA00022448"/>
    </source>
</evidence>
<dbReference type="InterPro" id="IPR050298">
    <property type="entry name" value="Gram-neg_bact_OMP"/>
</dbReference>
<comment type="subunit">
    <text evidence="2">Homotrimer.</text>
</comment>
<keyword evidence="8" id="KW-0626">Porin</keyword>
<evidence type="ECO:0000256" key="9">
    <source>
        <dbReference type="ARBA" id="ARBA00023136"/>
    </source>
</evidence>
<feature type="domain" description="Porin" evidence="12">
    <location>
        <begin position="10"/>
        <end position="326"/>
    </location>
</feature>
<dbReference type="OrthoDB" id="5289162at2"/>
<keyword evidence="10" id="KW-0998">Cell outer membrane</keyword>
<feature type="chain" id="PRO_5021446240" evidence="11">
    <location>
        <begin position="24"/>
        <end position="344"/>
    </location>
</feature>
<proteinExistence type="predicted"/>
<reference evidence="13 14" key="1">
    <citation type="submission" date="2019-03" db="EMBL/GenBank/DDBJ databases">
        <title>Draft Genome Sequence of Massilia arenosa sp. nov., a Novel Massilia Species Isolated from a Sandy-loam Maize Soil.</title>
        <authorList>
            <person name="Raths R."/>
            <person name="Peta V."/>
            <person name="Bucking H."/>
        </authorList>
    </citation>
    <scope>NUCLEOTIDE SEQUENCE [LARGE SCALE GENOMIC DNA]</scope>
    <source>
        <strain evidence="13 14">MC02</strain>
    </source>
</reference>
<dbReference type="GO" id="GO:0046930">
    <property type="term" value="C:pore complex"/>
    <property type="evidence" value="ECO:0007669"/>
    <property type="project" value="UniProtKB-KW"/>
</dbReference>
<evidence type="ECO:0000256" key="10">
    <source>
        <dbReference type="ARBA" id="ARBA00023237"/>
    </source>
</evidence>
<evidence type="ECO:0000256" key="5">
    <source>
        <dbReference type="ARBA" id="ARBA00022692"/>
    </source>
</evidence>
<dbReference type="GO" id="GO:0006811">
    <property type="term" value="P:monoatomic ion transport"/>
    <property type="evidence" value="ECO:0007669"/>
    <property type="project" value="UniProtKB-KW"/>
</dbReference>
<dbReference type="Proteomes" id="UP000298438">
    <property type="component" value="Unassembled WGS sequence"/>
</dbReference>
<dbReference type="SUPFAM" id="SSF56935">
    <property type="entry name" value="Porins"/>
    <property type="match status" value="1"/>
</dbReference>
<keyword evidence="6 11" id="KW-0732">Signal</keyword>
<evidence type="ECO:0000256" key="11">
    <source>
        <dbReference type="SAM" id="SignalP"/>
    </source>
</evidence>
<dbReference type="Gene3D" id="2.40.160.10">
    <property type="entry name" value="Porin"/>
    <property type="match status" value="1"/>
</dbReference>
<dbReference type="AlphaFoldDB" id="A0A4Y9SGZ6"/>
<keyword evidence="5" id="KW-0812">Transmembrane</keyword>
<evidence type="ECO:0000259" key="12">
    <source>
        <dbReference type="Pfam" id="PF13609"/>
    </source>
</evidence>
<dbReference type="RefSeq" id="WP_135207388.1">
    <property type="nucleotide sequence ID" value="NZ_SPVF01000145.1"/>
</dbReference>
<keyword evidence="4" id="KW-1134">Transmembrane beta strand</keyword>
<evidence type="ECO:0000256" key="2">
    <source>
        <dbReference type="ARBA" id="ARBA00011233"/>
    </source>
</evidence>
<evidence type="ECO:0000256" key="4">
    <source>
        <dbReference type="ARBA" id="ARBA00022452"/>
    </source>
</evidence>
<keyword evidence="9" id="KW-0472">Membrane</keyword>
<dbReference type="InterPro" id="IPR002299">
    <property type="entry name" value="Porin_Neis"/>
</dbReference>
<dbReference type="CDD" id="cd00342">
    <property type="entry name" value="gram_neg_porins"/>
    <property type="match status" value="1"/>
</dbReference>
<dbReference type="InterPro" id="IPR023614">
    <property type="entry name" value="Porin_dom_sf"/>
</dbReference>
<gene>
    <name evidence="13" type="ORF">E4L96_11630</name>
</gene>
<protein>
    <submittedName>
        <fullName evidence="13">Porin</fullName>
    </submittedName>
</protein>
<dbReference type="Pfam" id="PF13609">
    <property type="entry name" value="Porin_4"/>
    <property type="match status" value="1"/>
</dbReference>
<keyword evidence="14" id="KW-1185">Reference proteome</keyword>
<evidence type="ECO:0000256" key="8">
    <source>
        <dbReference type="ARBA" id="ARBA00023114"/>
    </source>
</evidence>
<feature type="signal peptide" evidence="11">
    <location>
        <begin position="1"/>
        <end position="23"/>
    </location>
</feature>
<organism evidence="13 14">
    <name type="scientific">Zemynaea arenosa</name>
    <dbReference type="NCBI Taxonomy" id="2561931"/>
    <lineage>
        <taxon>Bacteria</taxon>
        <taxon>Pseudomonadati</taxon>
        <taxon>Pseudomonadota</taxon>
        <taxon>Betaproteobacteria</taxon>
        <taxon>Burkholderiales</taxon>
        <taxon>Oxalobacteraceae</taxon>
        <taxon>Telluria group</taxon>
        <taxon>Zemynaea</taxon>
    </lineage>
</organism>
<dbReference type="InterPro" id="IPR033900">
    <property type="entry name" value="Gram_neg_porin_domain"/>
</dbReference>
<dbReference type="PRINTS" id="PR00184">
    <property type="entry name" value="NEISSPPORIN"/>
</dbReference>
<evidence type="ECO:0000256" key="6">
    <source>
        <dbReference type="ARBA" id="ARBA00022729"/>
    </source>
</evidence>
<dbReference type="PANTHER" id="PTHR34501">
    <property type="entry name" value="PROTEIN YDDL-RELATED"/>
    <property type="match status" value="1"/>
</dbReference>
<evidence type="ECO:0000313" key="14">
    <source>
        <dbReference type="Proteomes" id="UP000298438"/>
    </source>
</evidence>
<dbReference type="GO" id="GO:0009279">
    <property type="term" value="C:cell outer membrane"/>
    <property type="evidence" value="ECO:0007669"/>
    <property type="project" value="UniProtKB-SubCell"/>
</dbReference>
<evidence type="ECO:0000256" key="7">
    <source>
        <dbReference type="ARBA" id="ARBA00023065"/>
    </source>
</evidence>
<evidence type="ECO:0000313" key="13">
    <source>
        <dbReference type="EMBL" id="TFW19569.1"/>
    </source>
</evidence>